<evidence type="ECO:0000313" key="2">
    <source>
        <dbReference type="EMBL" id="CAA9371207.1"/>
    </source>
</evidence>
<dbReference type="GO" id="GO:0016491">
    <property type="term" value="F:oxidoreductase activity"/>
    <property type="evidence" value="ECO:0007669"/>
    <property type="project" value="UniProtKB-KW"/>
</dbReference>
<gene>
    <name evidence="2" type="ORF">AVDCRST_MAG32-587</name>
</gene>
<feature type="compositionally biased region" description="Basic and acidic residues" evidence="1">
    <location>
        <begin position="61"/>
        <end position="71"/>
    </location>
</feature>
<feature type="compositionally biased region" description="Basic residues" evidence="1">
    <location>
        <begin position="109"/>
        <end position="120"/>
    </location>
</feature>
<dbReference type="AlphaFoldDB" id="A0A6J4MZY5"/>
<protein>
    <submittedName>
        <fullName evidence="2">NADH-ubiquinone oxidoreductase chain J</fullName>
        <ecNumber evidence="2">1.6.5.3</ecNumber>
    </submittedName>
</protein>
<feature type="non-terminal residue" evidence="2">
    <location>
        <position position="1"/>
    </location>
</feature>
<reference evidence="2" key="1">
    <citation type="submission" date="2020-02" db="EMBL/GenBank/DDBJ databases">
        <authorList>
            <person name="Meier V. D."/>
        </authorList>
    </citation>
    <scope>NUCLEOTIDE SEQUENCE</scope>
    <source>
        <strain evidence="2">AVDCRST_MAG32</strain>
    </source>
</reference>
<feature type="non-terminal residue" evidence="2">
    <location>
        <position position="214"/>
    </location>
</feature>
<keyword evidence="2" id="KW-0830">Ubiquinone</keyword>
<feature type="compositionally biased region" description="Basic and acidic residues" evidence="1">
    <location>
        <begin position="121"/>
        <end position="130"/>
    </location>
</feature>
<proteinExistence type="predicted"/>
<dbReference type="EMBL" id="CADCUM010000031">
    <property type="protein sequence ID" value="CAA9371207.1"/>
    <property type="molecule type" value="Genomic_DNA"/>
</dbReference>
<keyword evidence="2" id="KW-0560">Oxidoreductase</keyword>
<organism evidence="2">
    <name type="scientific">uncultured Nocardioides sp</name>
    <dbReference type="NCBI Taxonomy" id="198441"/>
    <lineage>
        <taxon>Bacteria</taxon>
        <taxon>Bacillati</taxon>
        <taxon>Actinomycetota</taxon>
        <taxon>Actinomycetes</taxon>
        <taxon>Propionibacteriales</taxon>
        <taxon>Nocardioidaceae</taxon>
        <taxon>Nocardioides</taxon>
        <taxon>environmental samples</taxon>
    </lineage>
</organism>
<feature type="compositionally biased region" description="Basic residues" evidence="1">
    <location>
        <begin position="200"/>
        <end position="214"/>
    </location>
</feature>
<feature type="compositionally biased region" description="Basic and acidic residues" evidence="1">
    <location>
        <begin position="140"/>
        <end position="154"/>
    </location>
</feature>
<accession>A0A6J4MZY5</accession>
<feature type="compositionally biased region" description="Low complexity" evidence="1">
    <location>
        <begin position="37"/>
        <end position="49"/>
    </location>
</feature>
<evidence type="ECO:0000256" key="1">
    <source>
        <dbReference type="SAM" id="MobiDB-lite"/>
    </source>
</evidence>
<name>A0A6J4MZY5_9ACTN</name>
<feature type="region of interest" description="Disordered" evidence="1">
    <location>
        <begin position="1"/>
        <end position="214"/>
    </location>
</feature>
<dbReference type="EC" id="1.6.5.3" evidence="2"/>
<sequence length="214" mass="23709">GVLDPGPADGGRRARHPVRAQGGARGPPAGRRDDQPGRALPRPRGAVPVRRADHRLHRRHLDALPLRDDAHRRRHHRLGRRDDPRAARPRGAPRPAAGRRPRDRAGPGHPRHGGRSRGGQRGRERPEPRQHPLLPLRLRVRGDQRPADHRRPGRDGAGAPRAPVREAHPGLDGGAADARLRRARQAPRAAALTRCLRPSQRGRHARAPARRQHV</sequence>
<feature type="compositionally biased region" description="Low complexity" evidence="1">
    <location>
        <begin position="19"/>
        <end position="29"/>
    </location>
</feature>